<gene>
    <name evidence="2" type="ORF">ANE_LOCUS28193</name>
</gene>
<organism evidence="2 3">
    <name type="scientific">Arabis nemorensis</name>
    <dbReference type="NCBI Taxonomy" id="586526"/>
    <lineage>
        <taxon>Eukaryota</taxon>
        <taxon>Viridiplantae</taxon>
        <taxon>Streptophyta</taxon>
        <taxon>Embryophyta</taxon>
        <taxon>Tracheophyta</taxon>
        <taxon>Spermatophyta</taxon>
        <taxon>Magnoliopsida</taxon>
        <taxon>eudicotyledons</taxon>
        <taxon>Gunneridae</taxon>
        <taxon>Pentapetalae</taxon>
        <taxon>rosids</taxon>
        <taxon>malvids</taxon>
        <taxon>Brassicales</taxon>
        <taxon>Brassicaceae</taxon>
        <taxon>Arabideae</taxon>
        <taxon>Arabis</taxon>
    </lineage>
</organism>
<keyword evidence="3" id="KW-1185">Reference proteome</keyword>
<evidence type="ECO:0000313" key="2">
    <source>
        <dbReference type="EMBL" id="VVB17749.1"/>
    </source>
</evidence>
<reference evidence="2" key="1">
    <citation type="submission" date="2019-07" db="EMBL/GenBank/DDBJ databases">
        <authorList>
            <person name="Dittberner H."/>
        </authorList>
    </citation>
    <scope>NUCLEOTIDE SEQUENCE [LARGE SCALE GENOMIC DNA]</scope>
</reference>
<dbReference type="EMBL" id="CABITT030000008">
    <property type="protein sequence ID" value="VVB17749.1"/>
    <property type="molecule type" value="Genomic_DNA"/>
</dbReference>
<comment type="caution">
    <text evidence="2">The sequence shown here is derived from an EMBL/GenBank/DDBJ whole genome shotgun (WGS) entry which is preliminary data.</text>
</comment>
<dbReference type="Proteomes" id="UP000489600">
    <property type="component" value="Unassembled WGS sequence"/>
</dbReference>
<evidence type="ECO:0000313" key="3">
    <source>
        <dbReference type="Proteomes" id="UP000489600"/>
    </source>
</evidence>
<feature type="compositionally biased region" description="Acidic residues" evidence="1">
    <location>
        <begin position="52"/>
        <end position="65"/>
    </location>
</feature>
<accession>A0A565CVI7</accession>
<name>A0A565CVI7_9BRAS</name>
<evidence type="ECO:0000256" key="1">
    <source>
        <dbReference type="SAM" id="MobiDB-lite"/>
    </source>
</evidence>
<sequence>MGEQGEANMAQILVNIQAQLTTLTKRMTRMEQPQPARRGPIRGVNGNRANPEDEDMPDLDDDPPPDPDLNQRPRRQHNRESTRRRICGNGGSVEEIEIWFGFSYITNLMCFL</sequence>
<feature type="region of interest" description="Disordered" evidence="1">
    <location>
        <begin position="24"/>
        <end position="88"/>
    </location>
</feature>
<protein>
    <submittedName>
        <fullName evidence="2">Uncharacterized protein</fullName>
    </submittedName>
</protein>
<dbReference type="AlphaFoldDB" id="A0A565CVI7"/>
<proteinExistence type="predicted"/>